<dbReference type="KEGG" id="pgri:PgNI_05526"/>
<organism evidence="4 5">
    <name type="scientific">Pyricularia grisea</name>
    <name type="common">Crabgrass-specific blast fungus</name>
    <name type="synonym">Magnaporthe grisea</name>
    <dbReference type="NCBI Taxonomy" id="148305"/>
    <lineage>
        <taxon>Eukaryota</taxon>
        <taxon>Fungi</taxon>
        <taxon>Dikarya</taxon>
        <taxon>Ascomycota</taxon>
        <taxon>Pezizomycotina</taxon>
        <taxon>Sordariomycetes</taxon>
        <taxon>Sordariomycetidae</taxon>
        <taxon>Magnaporthales</taxon>
        <taxon>Pyriculariaceae</taxon>
        <taxon>Pyricularia</taxon>
    </lineage>
</organism>
<dbReference type="GO" id="GO:0008270">
    <property type="term" value="F:zinc ion binding"/>
    <property type="evidence" value="ECO:0007669"/>
    <property type="project" value="UniProtKB-KW"/>
</dbReference>
<dbReference type="InterPro" id="IPR036236">
    <property type="entry name" value="Znf_C2H2_sf"/>
</dbReference>
<evidence type="ECO:0000256" key="1">
    <source>
        <dbReference type="PROSITE-ProRule" id="PRU00042"/>
    </source>
</evidence>
<dbReference type="Gene3D" id="3.30.160.60">
    <property type="entry name" value="Classic Zinc Finger"/>
    <property type="match status" value="1"/>
</dbReference>
<dbReference type="SUPFAM" id="SSF57667">
    <property type="entry name" value="beta-beta-alpha zinc fingers"/>
    <property type="match status" value="1"/>
</dbReference>
<keyword evidence="1" id="KW-0863">Zinc-finger</keyword>
<keyword evidence="1" id="KW-0862">Zinc</keyword>
<evidence type="ECO:0000259" key="3">
    <source>
        <dbReference type="PROSITE" id="PS50157"/>
    </source>
</evidence>
<feature type="domain" description="C2H2-type" evidence="3">
    <location>
        <begin position="233"/>
        <end position="262"/>
    </location>
</feature>
<feature type="region of interest" description="Disordered" evidence="2">
    <location>
        <begin position="184"/>
        <end position="218"/>
    </location>
</feature>
<dbReference type="SMART" id="SM00355">
    <property type="entry name" value="ZnF_C2H2"/>
    <property type="match status" value="2"/>
</dbReference>
<accession>A0A6P8B6G7</accession>
<gene>
    <name evidence="5" type="ORF">PgNI_05526</name>
</gene>
<dbReference type="GeneID" id="41960466"/>
<sequence>MNHYLPSEHGSDMDSSFSSVAVFSDMSASPASSRTSATTEVYLSSPSRSTSAMHYGIHGMPMHMSPQPALMTQDYVHMPSPITEGYVHVPSGITQDYVNVHSQSNRGFPSDQHYRNNAPAPGYFPLHHSLPDFSTSAPFISANRGYNVRDAESPSAMSIWSYDGATPCFESSCSSPVSVAAHTHISPTPSPRAFCHRPQRRRTTPNGTRARSSRRADTHTTLEGITRIPPNRHACSFPGCGRTYARPEHMKRHEKTHDEDATVFTCKICLDLMPPEKVHRVKARLDNFIMHVKNHTDIKGVKTSASRTKYHPGALAYLRSLEARQKNKGRGTRKPDLCCKL</sequence>
<feature type="compositionally biased region" description="Basic residues" evidence="2">
    <location>
        <begin position="194"/>
        <end position="203"/>
    </location>
</feature>
<protein>
    <recommendedName>
        <fullName evidence="3">C2H2-type domain-containing protein</fullName>
    </recommendedName>
</protein>
<reference evidence="5" key="3">
    <citation type="submission" date="2025-08" db="UniProtKB">
        <authorList>
            <consortium name="RefSeq"/>
        </authorList>
    </citation>
    <scope>IDENTIFICATION</scope>
    <source>
        <strain evidence="5">NI907</strain>
    </source>
</reference>
<dbReference type="PROSITE" id="PS50157">
    <property type="entry name" value="ZINC_FINGER_C2H2_2"/>
    <property type="match status" value="1"/>
</dbReference>
<evidence type="ECO:0000256" key="2">
    <source>
        <dbReference type="SAM" id="MobiDB-lite"/>
    </source>
</evidence>
<keyword evidence="1" id="KW-0479">Metal-binding</keyword>
<reference evidence="4 5" key="1">
    <citation type="journal article" date="2019" name="Mol. Biol. Evol.">
        <title>Blast fungal genomes show frequent chromosomal changes, gene gains and losses, and effector gene turnover.</title>
        <authorList>
            <person name="Gomez Luciano L.B."/>
            <person name="Jason Tsai I."/>
            <person name="Chuma I."/>
            <person name="Tosa Y."/>
            <person name="Chen Y.H."/>
            <person name="Li J.Y."/>
            <person name="Li M.Y."/>
            <person name="Jade Lu M.Y."/>
            <person name="Nakayashiki H."/>
            <person name="Li W.H."/>
        </authorList>
    </citation>
    <scope>NUCLEOTIDE SEQUENCE [LARGE SCALE GENOMIC DNA]</scope>
    <source>
        <strain evidence="4 5">NI907</strain>
    </source>
</reference>
<reference evidence="5" key="2">
    <citation type="submission" date="2019-10" db="EMBL/GenBank/DDBJ databases">
        <authorList>
            <consortium name="NCBI Genome Project"/>
        </authorList>
    </citation>
    <scope>NUCLEOTIDE SEQUENCE</scope>
    <source>
        <strain evidence="5">NI907</strain>
    </source>
</reference>
<dbReference type="RefSeq" id="XP_030982745.1">
    <property type="nucleotide sequence ID" value="XM_031125557.1"/>
</dbReference>
<keyword evidence="4" id="KW-1185">Reference proteome</keyword>
<name>A0A6P8B6G7_PYRGI</name>
<dbReference type="InterPro" id="IPR013087">
    <property type="entry name" value="Znf_C2H2_type"/>
</dbReference>
<dbReference type="AlphaFoldDB" id="A0A6P8B6G7"/>
<evidence type="ECO:0000313" key="4">
    <source>
        <dbReference type="Proteomes" id="UP000515153"/>
    </source>
</evidence>
<proteinExistence type="predicted"/>
<evidence type="ECO:0000313" key="5">
    <source>
        <dbReference type="RefSeq" id="XP_030982745.1"/>
    </source>
</evidence>
<dbReference type="Proteomes" id="UP000515153">
    <property type="component" value="Chromosome I"/>
</dbReference>
<dbReference type="PROSITE" id="PS00028">
    <property type="entry name" value="ZINC_FINGER_C2H2_1"/>
    <property type="match status" value="1"/>
</dbReference>